<name>A0ACC3B9G1_9EURO</name>
<dbReference type="Proteomes" id="UP001177260">
    <property type="component" value="Unassembled WGS sequence"/>
</dbReference>
<gene>
    <name evidence="1" type="ORF">N8T08_002336</name>
</gene>
<proteinExistence type="predicted"/>
<keyword evidence="2" id="KW-1185">Reference proteome</keyword>
<reference evidence="1 2" key="1">
    <citation type="journal article" date="2023" name="ACS Omega">
        <title>Identification of the Neoaspergillic Acid Biosynthesis Gene Cluster by Establishing an In Vitro CRISPR-Ribonucleoprotein Genetic System in Aspergillus melleus.</title>
        <authorList>
            <person name="Yuan B."/>
            <person name="Grau M.F."/>
            <person name="Murata R.M."/>
            <person name="Torok T."/>
            <person name="Venkateswaran K."/>
            <person name="Stajich J.E."/>
            <person name="Wang C.C.C."/>
        </authorList>
    </citation>
    <scope>NUCLEOTIDE SEQUENCE [LARGE SCALE GENOMIC DNA]</scope>
    <source>
        <strain evidence="1 2">IMV 1140</strain>
    </source>
</reference>
<evidence type="ECO:0000313" key="1">
    <source>
        <dbReference type="EMBL" id="KAK1147008.1"/>
    </source>
</evidence>
<organism evidence="1 2">
    <name type="scientific">Aspergillus melleus</name>
    <dbReference type="NCBI Taxonomy" id="138277"/>
    <lineage>
        <taxon>Eukaryota</taxon>
        <taxon>Fungi</taxon>
        <taxon>Dikarya</taxon>
        <taxon>Ascomycota</taxon>
        <taxon>Pezizomycotina</taxon>
        <taxon>Eurotiomycetes</taxon>
        <taxon>Eurotiomycetidae</taxon>
        <taxon>Eurotiales</taxon>
        <taxon>Aspergillaceae</taxon>
        <taxon>Aspergillus</taxon>
        <taxon>Aspergillus subgen. Circumdati</taxon>
    </lineage>
</organism>
<protein>
    <submittedName>
        <fullName evidence="1">Uncharacterized protein</fullName>
    </submittedName>
</protein>
<sequence length="315" mass="34311">MGSQCSSEHKNICVLDHCHIVNSPAHADAAVNGLKEAGIRATFCYGLYENLVLPGQGQAAAVFDLDMRKNDALRVQGRGIDDMVADLQVARALGVRITTMHVAMGHYDTRHARVVQNLADADLLAPDLVFSHGASFTDSELNAITRVGAGIVGTPDTELQMGMGYPVIFKTRDARCRRGIDNASFVSSPPATLKRTTADILRMGTIDSAEVIHLENLVGWITPGKKTDLVLFKCDDIDTVPVLDPVGTVVFHTSPANIDTVIVGGRIVKKDGKFVGVDWANLRWQVEERSRWIVAEAARVDTPIQREQWSRAFGV</sequence>
<accession>A0ACC3B9G1</accession>
<evidence type="ECO:0000313" key="2">
    <source>
        <dbReference type="Proteomes" id="UP001177260"/>
    </source>
</evidence>
<dbReference type="EMBL" id="JAOPJF010000014">
    <property type="protein sequence ID" value="KAK1147008.1"/>
    <property type="molecule type" value="Genomic_DNA"/>
</dbReference>
<comment type="caution">
    <text evidence="1">The sequence shown here is derived from an EMBL/GenBank/DDBJ whole genome shotgun (WGS) entry which is preliminary data.</text>
</comment>